<comment type="caution">
    <text evidence="2">The sequence shown here is derived from an EMBL/GenBank/DDBJ whole genome shotgun (WGS) entry which is preliminary data.</text>
</comment>
<gene>
    <name evidence="2" type="ORF">GCM10007940_18350</name>
</gene>
<proteinExistence type="predicted"/>
<evidence type="ECO:0000313" key="3">
    <source>
        <dbReference type="Proteomes" id="UP001156666"/>
    </source>
</evidence>
<evidence type="ECO:0000256" key="1">
    <source>
        <dbReference type="SAM" id="Phobius"/>
    </source>
</evidence>
<dbReference type="EMBL" id="BSOH01000010">
    <property type="protein sequence ID" value="GLR17220.1"/>
    <property type="molecule type" value="Genomic_DNA"/>
</dbReference>
<sequence>MAVYSLSGMVLIFRDTDFLKKNIETNTTIAANLDNSTLGKTLKIRNFKVEKTDGDHVTFKGGTYDKSSGNVKLIKKELPYVLGKMTHLHKAKSSQPLFFLNIFFGLSLFFFVVSSFWMFMPSTSVFKKGMVFTLVGVILTLILLFI</sequence>
<feature type="transmembrane region" description="Helical" evidence="1">
    <location>
        <begin position="97"/>
        <end position="119"/>
    </location>
</feature>
<evidence type="ECO:0000313" key="2">
    <source>
        <dbReference type="EMBL" id="GLR17220.1"/>
    </source>
</evidence>
<keyword evidence="1" id="KW-0472">Membrane</keyword>
<feature type="transmembrane region" description="Helical" evidence="1">
    <location>
        <begin position="125"/>
        <end position="145"/>
    </location>
</feature>
<organism evidence="2 3">
    <name type="scientific">Portibacter lacus</name>
    <dbReference type="NCBI Taxonomy" id="1099794"/>
    <lineage>
        <taxon>Bacteria</taxon>
        <taxon>Pseudomonadati</taxon>
        <taxon>Bacteroidota</taxon>
        <taxon>Saprospiria</taxon>
        <taxon>Saprospirales</taxon>
        <taxon>Haliscomenobacteraceae</taxon>
        <taxon>Portibacter</taxon>
    </lineage>
</organism>
<dbReference type="AlphaFoldDB" id="A0AA37WFT5"/>
<keyword evidence="1" id="KW-0812">Transmembrane</keyword>
<protein>
    <submittedName>
        <fullName evidence="2">Uncharacterized protein</fullName>
    </submittedName>
</protein>
<reference evidence="2" key="2">
    <citation type="submission" date="2023-01" db="EMBL/GenBank/DDBJ databases">
        <title>Draft genome sequence of Portibacter lacus strain NBRC 108769.</title>
        <authorList>
            <person name="Sun Q."/>
            <person name="Mori K."/>
        </authorList>
    </citation>
    <scope>NUCLEOTIDE SEQUENCE</scope>
    <source>
        <strain evidence="2">NBRC 108769</strain>
    </source>
</reference>
<accession>A0AA37WFT5</accession>
<reference evidence="2" key="1">
    <citation type="journal article" date="2014" name="Int. J. Syst. Evol. Microbiol.">
        <title>Complete genome sequence of Corynebacterium casei LMG S-19264T (=DSM 44701T), isolated from a smear-ripened cheese.</title>
        <authorList>
            <consortium name="US DOE Joint Genome Institute (JGI-PGF)"/>
            <person name="Walter F."/>
            <person name="Albersmeier A."/>
            <person name="Kalinowski J."/>
            <person name="Ruckert C."/>
        </authorList>
    </citation>
    <scope>NUCLEOTIDE SEQUENCE</scope>
    <source>
        <strain evidence="2">NBRC 108769</strain>
    </source>
</reference>
<dbReference type="Proteomes" id="UP001156666">
    <property type="component" value="Unassembled WGS sequence"/>
</dbReference>
<name>A0AA37WFT5_9BACT</name>
<keyword evidence="3" id="KW-1185">Reference proteome</keyword>
<keyword evidence="1" id="KW-1133">Transmembrane helix</keyword>